<evidence type="ECO:0000313" key="2">
    <source>
        <dbReference type="EMBL" id="CAB4774418.1"/>
    </source>
</evidence>
<name>A0A6J6VUB7_9ZZZZ</name>
<gene>
    <name evidence="2" type="ORF">UFOPK2806_02624</name>
</gene>
<feature type="region of interest" description="Disordered" evidence="1">
    <location>
        <begin position="99"/>
        <end position="141"/>
    </location>
</feature>
<sequence length="141" mass="14549">MPRSAFHESNGDATEPWSVEYAQTASIRSDSPAITPSVASLCPAIALVAECSTSETPNSRGRWIIGVAKVESTTVNGPRRLPSSSRSASASLGLDGVSARTSIVRPGRTASRKAPGSVASTSVTSIPNLGQTVCRKKSVPP</sequence>
<reference evidence="2" key="1">
    <citation type="submission" date="2020-05" db="EMBL/GenBank/DDBJ databases">
        <authorList>
            <person name="Chiriac C."/>
            <person name="Salcher M."/>
            <person name="Ghai R."/>
            <person name="Kavagutti S V."/>
        </authorList>
    </citation>
    <scope>NUCLEOTIDE SEQUENCE</scope>
</reference>
<dbReference type="EMBL" id="CAEZYY010000071">
    <property type="protein sequence ID" value="CAB4774418.1"/>
    <property type="molecule type" value="Genomic_DNA"/>
</dbReference>
<evidence type="ECO:0000256" key="1">
    <source>
        <dbReference type="SAM" id="MobiDB-lite"/>
    </source>
</evidence>
<dbReference type="AlphaFoldDB" id="A0A6J6VUB7"/>
<organism evidence="2">
    <name type="scientific">freshwater metagenome</name>
    <dbReference type="NCBI Taxonomy" id="449393"/>
    <lineage>
        <taxon>unclassified sequences</taxon>
        <taxon>metagenomes</taxon>
        <taxon>ecological metagenomes</taxon>
    </lineage>
</organism>
<protein>
    <submittedName>
        <fullName evidence="2">Unannotated protein</fullName>
    </submittedName>
</protein>
<feature type="compositionally biased region" description="Polar residues" evidence="1">
    <location>
        <begin position="118"/>
        <end position="131"/>
    </location>
</feature>
<accession>A0A6J6VUB7</accession>
<proteinExistence type="predicted"/>